<accession>V5NWZ2</accession>
<evidence type="ECO:0000313" key="3">
    <source>
        <dbReference type="Proteomes" id="UP000325782"/>
    </source>
</evidence>
<dbReference type="EMBL" id="HQ878327">
    <property type="protein sequence ID" value="AHA93370.1"/>
    <property type="molecule type" value="Genomic_DNA"/>
</dbReference>
<proteinExistence type="predicted"/>
<sequence length="358" mass="40155">MSEDACSADPAVEVMLDVDAYRRLAPILRSLKTLLDSGVLWFTRHGLMIIDMSARSFSAFTLLQKDCFCIFRCPEMHCYPVVYQKENLLGFLSHPPRPDFKNAIFTIAVQPDGAAALSLVVRYEDESAEKRFYRSDALHYSDLVEPPDSGHLCSVPLESYAVNEIMTWLGTKARNPGPFHLRFLRQDGTLRMETAPESCQDDLMFSILPPGAPETEDSPVLCPAPAKGRGRALAKKLGMGPKALQTRLRQSRQLVARRLPLRDVRLRVEAPLEVKKVMACYKIGRHARPELFLPEKDESLFLIALAFSGEEEKKGVTSYCLFPSKSPAVEKERLKRRRRPSTGNGSGSPVLCKKPRCS</sequence>
<reference evidence="2 3" key="1">
    <citation type="journal article" date="2012" name="PLoS ONE">
        <title>The genome of Chelonid herpesvirus 5 harbors atypical genes.</title>
        <authorList>
            <person name="Ackermann M."/>
            <person name="Koriabine M."/>
            <person name="Hartmann-Fritsch F."/>
            <person name="de Jong P.J."/>
            <person name="Lewis T.D."/>
            <person name="Schetle N."/>
            <person name="Work T.M."/>
            <person name="Dagenais J."/>
            <person name="Balazs G.H."/>
            <person name="Leong J.A."/>
        </authorList>
    </citation>
    <scope>NUCLEOTIDE SEQUENCE [LARGE SCALE GENOMIC DNA]</scope>
</reference>
<protein>
    <submittedName>
        <fullName evidence="2">F-UL42 protein</fullName>
    </submittedName>
</protein>
<dbReference type="KEGG" id="vg:80532715"/>
<keyword evidence="3" id="KW-1185">Reference proteome</keyword>
<gene>
    <name evidence="2" type="primary">F-UL42</name>
</gene>
<name>V5NWZ2_9ALPH</name>
<dbReference type="GeneID" id="80532715"/>
<evidence type="ECO:0000256" key="1">
    <source>
        <dbReference type="SAM" id="MobiDB-lite"/>
    </source>
</evidence>
<dbReference type="Proteomes" id="UP000325782">
    <property type="component" value="Segment"/>
</dbReference>
<dbReference type="RefSeq" id="YP_010795556.1">
    <property type="nucleotide sequence ID" value="NC_075701.1"/>
</dbReference>
<feature type="region of interest" description="Disordered" evidence="1">
    <location>
        <begin position="329"/>
        <end position="358"/>
    </location>
</feature>
<organism evidence="2 3">
    <name type="scientific">Chelonid alphaherpesvirus 5</name>
    <dbReference type="NCBI Taxonomy" id="702736"/>
    <lineage>
        <taxon>Viruses</taxon>
        <taxon>Duplodnaviria</taxon>
        <taxon>Heunggongvirae</taxon>
        <taxon>Peploviricota</taxon>
        <taxon>Herviviricetes</taxon>
        <taxon>Herpesvirales</taxon>
        <taxon>Orthoherpesviridae</taxon>
        <taxon>Alphaherpesvirinae</taxon>
        <taxon>Scutavirus</taxon>
        <taxon>Scutavirus chelonidalpha5</taxon>
    </lineage>
</organism>
<evidence type="ECO:0000313" key="2">
    <source>
        <dbReference type="EMBL" id="AHA93370.1"/>
    </source>
</evidence>